<evidence type="ECO:0000256" key="2">
    <source>
        <dbReference type="ARBA" id="ARBA00007783"/>
    </source>
</evidence>
<reference evidence="11" key="1">
    <citation type="journal article" date="2019" name="Int. J. Syst. Evol. Microbiol.">
        <title>The Global Catalogue of Microorganisms (GCM) 10K type strain sequencing project: providing services to taxonomists for standard genome sequencing and annotation.</title>
        <authorList>
            <consortium name="The Broad Institute Genomics Platform"/>
            <consortium name="The Broad Institute Genome Sequencing Center for Infectious Disease"/>
            <person name="Wu L."/>
            <person name="Ma J."/>
        </authorList>
    </citation>
    <scope>NUCLEOTIDE SEQUENCE [LARGE SCALE GENOMIC DNA]</scope>
    <source>
        <strain evidence="11">TISTR 1858</strain>
    </source>
</reference>
<proteinExistence type="inferred from homology"/>
<evidence type="ECO:0000256" key="1">
    <source>
        <dbReference type="ARBA" id="ARBA00004651"/>
    </source>
</evidence>
<dbReference type="Pfam" id="PF01061">
    <property type="entry name" value="ABC2_membrane"/>
    <property type="match status" value="1"/>
</dbReference>
<feature type="transmembrane region" description="Helical" evidence="8">
    <location>
        <begin position="149"/>
        <end position="167"/>
    </location>
</feature>
<dbReference type="InterPro" id="IPR013525">
    <property type="entry name" value="ABC2_TM"/>
</dbReference>
<dbReference type="PANTHER" id="PTHR30413:SF10">
    <property type="entry name" value="CAPSULE POLYSACCHARIDE EXPORT INNER-MEMBRANE PROTEIN CTRC"/>
    <property type="match status" value="1"/>
</dbReference>
<dbReference type="PROSITE" id="PS51012">
    <property type="entry name" value="ABC_TM2"/>
    <property type="match status" value="1"/>
</dbReference>
<feature type="transmembrane region" description="Helical" evidence="8">
    <location>
        <begin position="110"/>
        <end position="137"/>
    </location>
</feature>
<keyword evidence="11" id="KW-1185">Reference proteome</keyword>
<sequence>MTAVLNILKDQMSYFPLIFRLSFYEIKGKYQMHYLGILWQFIGPLLQVSVYWVVFGIGIRNGEPIGETPYLFWLLIGLIPWFFISPAVIQGSNSIYSKVNLVSKMKFPVSILPSISIVSNSLNFLIMLVVLVVVALFYNIGFSIYLLQLPYYIICMYAFLYALVLLCSTISVIIRDFQLLIQSLMRMLFFLTPIFWSVDNFPEKYRTFIELNPFAYVINGFRDSFLSGDWFYNDLRYLFYFWSFVLLVMFVGSVLHENFKNKFVDYL</sequence>
<feature type="transmembrane region" description="Helical" evidence="8">
    <location>
        <begin position="37"/>
        <end position="58"/>
    </location>
</feature>
<comment type="subcellular location">
    <subcellularLocation>
        <location evidence="1 8">Cell membrane</location>
        <topology evidence="1 8">Multi-pass membrane protein</topology>
    </subcellularLocation>
</comment>
<feature type="transmembrane region" description="Helical" evidence="8">
    <location>
        <begin position="70"/>
        <end position="89"/>
    </location>
</feature>
<feature type="transmembrane region" description="Helical" evidence="8">
    <location>
        <begin position="179"/>
        <end position="198"/>
    </location>
</feature>
<comment type="similarity">
    <text evidence="2 8">Belongs to the ABC-2 integral membrane protein family.</text>
</comment>
<evidence type="ECO:0000256" key="3">
    <source>
        <dbReference type="ARBA" id="ARBA00022448"/>
    </source>
</evidence>
<keyword evidence="3 8" id="KW-0813">Transport</keyword>
<evidence type="ECO:0000313" key="11">
    <source>
        <dbReference type="Proteomes" id="UP001597451"/>
    </source>
</evidence>
<evidence type="ECO:0000259" key="9">
    <source>
        <dbReference type="PROSITE" id="PS51012"/>
    </source>
</evidence>
<feature type="transmembrane region" description="Helical" evidence="8">
    <location>
        <begin position="237"/>
        <end position="255"/>
    </location>
</feature>
<feature type="domain" description="ABC transmembrane type-2" evidence="9">
    <location>
        <begin position="35"/>
        <end position="259"/>
    </location>
</feature>
<gene>
    <name evidence="10" type="ORF">ACFSUN_03450</name>
</gene>
<dbReference type="PANTHER" id="PTHR30413">
    <property type="entry name" value="INNER MEMBRANE TRANSPORT PERMEASE"/>
    <property type="match status" value="1"/>
</dbReference>
<keyword evidence="4 8" id="KW-1003">Cell membrane</keyword>
<dbReference type="Proteomes" id="UP001597451">
    <property type="component" value="Unassembled WGS sequence"/>
</dbReference>
<protein>
    <recommendedName>
        <fullName evidence="8">Transport permease protein</fullName>
    </recommendedName>
</protein>
<dbReference type="InterPro" id="IPR047817">
    <property type="entry name" value="ABC2_TM_bact-type"/>
</dbReference>
<accession>A0ABW5PXF6</accession>
<keyword evidence="6 8" id="KW-1133">Transmembrane helix</keyword>
<evidence type="ECO:0000256" key="7">
    <source>
        <dbReference type="ARBA" id="ARBA00023136"/>
    </source>
</evidence>
<evidence type="ECO:0000256" key="4">
    <source>
        <dbReference type="ARBA" id="ARBA00022475"/>
    </source>
</evidence>
<comment type="caution">
    <text evidence="10">The sequence shown here is derived from an EMBL/GenBank/DDBJ whole genome shotgun (WGS) entry which is preliminary data.</text>
</comment>
<keyword evidence="7 8" id="KW-0472">Membrane</keyword>
<dbReference type="RefSeq" id="WP_379560509.1">
    <property type="nucleotide sequence ID" value="NZ_JBHUMX010000006.1"/>
</dbReference>
<evidence type="ECO:0000256" key="5">
    <source>
        <dbReference type="ARBA" id="ARBA00022692"/>
    </source>
</evidence>
<evidence type="ECO:0000256" key="8">
    <source>
        <dbReference type="RuleBase" id="RU361157"/>
    </source>
</evidence>
<keyword evidence="5 8" id="KW-0812">Transmembrane</keyword>
<organism evidence="10 11">
    <name type="scientific">Oceanobacillus kapialis</name>
    <dbReference type="NCBI Taxonomy" id="481353"/>
    <lineage>
        <taxon>Bacteria</taxon>
        <taxon>Bacillati</taxon>
        <taxon>Bacillota</taxon>
        <taxon>Bacilli</taxon>
        <taxon>Bacillales</taxon>
        <taxon>Bacillaceae</taxon>
        <taxon>Oceanobacillus</taxon>
    </lineage>
</organism>
<name>A0ABW5PXF6_9BACI</name>
<dbReference type="EMBL" id="JBHUMX010000006">
    <property type="protein sequence ID" value="MFD2627850.1"/>
    <property type="molecule type" value="Genomic_DNA"/>
</dbReference>
<evidence type="ECO:0000256" key="6">
    <source>
        <dbReference type="ARBA" id="ARBA00022989"/>
    </source>
</evidence>
<evidence type="ECO:0000313" key="10">
    <source>
        <dbReference type="EMBL" id="MFD2627850.1"/>
    </source>
</evidence>